<reference evidence="1 2" key="1">
    <citation type="submission" date="2016-11" db="EMBL/GenBank/DDBJ databases">
        <authorList>
            <person name="Jaros S."/>
            <person name="Januszkiewicz K."/>
            <person name="Wedrychowicz H."/>
        </authorList>
    </citation>
    <scope>NUCLEOTIDE SEQUENCE [LARGE SCALE GENOMIC DNA]</scope>
    <source>
        <strain evidence="1 2">DSM 26883</strain>
    </source>
</reference>
<dbReference type="STRING" id="871325.SAMN05444349_10851"/>
<dbReference type="EMBL" id="FQVD01000008">
    <property type="protein sequence ID" value="SHE91974.1"/>
    <property type="molecule type" value="Genomic_DNA"/>
</dbReference>
<evidence type="ECO:0000313" key="2">
    <source>
        <dbReference type="Proteomes" id="UP000184436"/>
    </source>
</evidence>
<sequence length="90" mass="10916">MFLSFLYLRHNRTTENSFKKGDVIVRITSPFFFSSEKHDAILNQNLFFKSYPLFSFFNTYFQFSTFQITIRILSPKKETLIEFYTIKMKK</sequence>
<accession>A0A1M4XEM5</accession>
<dbReference type="AlphaFoldDB" id="A0A1M4XEM5"/>
<gene>
    <name evidence="1" type="ORF">SAMN05444349_10851</name>
</gene>
<evidence type="ECO:0000313" key="1">
    <source>
        <dbReference type="EMBL" id="SHE91974.1"/>
    </source>
</evidence>
<dbReference type="Proteomes" id="UP000184436">
    <property type="component" value="Unassembled WGS sequence"/>
</dbReference>
<organism evidence="1 2">
    <name type="scientific">Bacteroides faecichinchillae</name>
    <dbReference type="NCBI Taxonomy" id="871325"/>
    <lineage>
        <taxon>Bacteria</taxon>
        <taxon>Pseudomonadati</taxon>
        <taxon>Bacteroidota</taxon>
        <taxon>Bacteroidia</taxon>
        <taxon>Bacteroidales</taxon>
        <taxon>Bacteroidaceae</taxon>
        <taxon>Bacteroides</taxon>
    </lineage>
</organism>
<name>A0A1M4XEM5_9BACE</name>
<proteinExistence type="predicted"/>
<protein>
    <submittedName>
        <fullName evidence="1">Uncharacterized protein</fullName>
    </submittedName>
</protein>
<keyword evidence="2" id="KW-1185">Reference proteome</keyword>